<gene>
    <name evidence="7 10" type="primary">rplC</name>
    <name evidence="10" type="ordered locus">SNE_A21280</name>
</gene>
<dbReference type="HOGENOM" id="CLU_044142_4_1_0"/>
<keyword evidence="11" id="KW-1185">Reference proteome</keyword>
<keyword evidence="4 7" id="KW-0689">Ribosomal protein</keyword>
<comment type="similarity">
    <text evidence="1 7 8">Belongs to the universal ribosomal protein uL3 family.</text>
</comment>
<evidence type="ECO:0000313" key="11">
    <source>
        <dbReference type="Proteomes" id="UP000000496"/>
    </source>
</evidence>
<dbReference type="InterPro" id="IPR000597">
    <property type="entry name" value="Ribosomal_uL3"/>
</dbReference>
<dbReference type="GO" id="GO:0003735">
    <property type="term" value="F:structural constituent of ribosome"/>
    <property type="evidence" value="ECO:0007669"/>
    <property type="project" value="UniProtKB-UniRule"/>
</dbReference>
<evidence type="ECO:0000256" key="7">
    <source>
        <dbReference type="HAMAP-Rule" id="MF_01325"/>
    </source>
</evidence>
<dbReference type="InterPro" id="IPR019926">
    <property type="entry name" value="Ribosomal_uL3_CS"/>
</dbReference>
<dbReference type="InterPro" id="IPR019927">
    <property type="entry name" value="Ribosomal_uL3_bac/org-type"/>
</dbReference>
<comment type="function">
    <text evidence="7 9">One of the primary rRNA binding proteins, it binds directly near the 3'-end of the 23S rRNA, where it nucleates assembly of the 50S subunit.</text>
</comment>
<evidence type="ECO:0000256" key="6">
    <source>
        <dbReference type="ARBA" id="ARBA00035243"/>
    </source>
</evidence>
<dbReference type="Gene3D" id="3.30.160.810">
    <property type="match status" value="1"/>
</dbReference>
<dbReference type="EMBL" id="FR872582">
    <property type="protein sequence ID" value="CCB90005.1"/>
    <property type="molecule type" value="Genomic_DNA"/>
</dbReference>
<dbReference type="Gene3D" id="2.40.30.10">
    <property type="entry name" value="Translation factors"/>
    <property type="match status" value="1"/>
</dbReference>
<keyword evidence="3 7" id="KW-0694">RNA-binding</keyword>
<dbReference type="PANTHER" id="PTHR11229">
    <property type="entry name" value="50S RIBOSOMAL PROTEIN L3"/>
    <property type="match status" value="1"/>
</dbReference>
<dbReference type="AlphaFoldDB" id="F8L3X5"/>
<dbReference type="GO" id="GO:0019843">
    <property type="term" value="F:rRNA binding"/>
    <property type="evidence" value="ECO:0007669"/>
    <property type="project" value="UniProtKB-UniRule"/>
</dbReference>
<dbReference type="HAMAP" id="MF_01325_B">
    <property type="entry name" value="Ribosomal_uL3_B"/>
    <property type="match status" value="1"/>
</dbReference>
<dbReference type="Pfam" id="PF00297">
    <property type="entry name" value="Ribosomal_L3"/>
    <property type="match status" value="1"/>
</dbReference>
<reference evidence="10 11" key="1">
    <citation type="journal article" date="2011" name="Mol. Biol. Evol.">
        <title>Unity in variety--the pan-genome of the Chlamydiae.</title>
        <authorList>
            <person name="Collingro A."/>
            <person name="Tischler P."/>
            <person name="Weinmaier T."/>
            <person name="Penz T."/>
            <person name="Heinz E."/>
            <person name="Brunham R.C."/>
            <person name="Read T.D."/>
            <person name="Bavoil P.M."/>
            <person name="Sachse K."/>
            <person name="Kahane S."/>
            <person name="Friedman M.G."/>
            <person name="Rattei T."/>
            <person name="Myers G.S."/>
            <person name="Horn M."/>
        </authorList>
    </citation>
    <scope>NUCLEOTIDE SEQUENCE [LARGE SCALE GENOMIC DNA]</scope>
    <source>
        <strain evidence="11">ATCC VR-1471 / Z</strain>
    </source>
</reference>
<comment type="subunit">
    <text evidence="7 9">Part of the 50S ribosomal subunit. Forms a cluster with proteins L14 and L19.</text>
</comment>
<evidence type="ECO:0000256" key="4">
    <source>
        <dbReference type="ARBA" id="ARBA00022980"/>
    </source>
</evidence>
<dbReference type="RefSeq" id="WP_013944471.1">
    <property type="nucleotide sequence ID" value="NC_015713.1"/>
</dbReference>
<dbReference type="GO" id="GO:0022625">
    <property type="term" value="C:cytosolic large ribosomal subunit"/>
    <property type="evidence" value="ECO:0007669"/>
    <property type="project" value="TreeGrafter"/>
</dbReference>
<dbReference type="SUPFAM" id="SSF50447">
    <property type="entry name" value="Translation proteins"/>
    <property type="match status" value="1"/>
</dbReference>
<proteinExistence type="inferred from homology"/>
<keyword evidence="2 7" id="KW-0699">rRNA-binding</keyword>
<dbReference type="KEGG" id="sng:SNE_A21280"/>
<dbReference type="PANTHER" id="PTHR11229:SF16">
    <property type="entry name" value="LARGE RIBOSOMAL SUBUNIT PROTEIN UL3C"/>
    <property type="match status" value="1"/>
</dbReference>
<dbReference type="Proteomes" id="UP000000496">
    <property type="component" value="Chromosome gsn.131"/>
</dbReference>
<evidence type="ECO:0000256" key="5">
    <source>
        <dbReference type="ARBA" id="ARBA00023274"/>
    </source>
</evidence>
<dbReference type="OrthoDB" id="9806135at2"/>
<dbReference type="STRING" id="331113.SNE_A21280"/>
<evidence type="ECO:0000256" key="1">
    <source>
        <dbReference type="ARBA" id="ARBA00006540"/>
    </source>
</evidence>
<dbReference type="InterPro" id="IPR009000">
    <property type="entry name" value="Transl_B-barrel_sf"/>
</dbReference>
<evidence type="ECO:0000256" key="2">
    <source>
        <dbReference type="ARBA" id="ARBA00022730"/>
    </source>
</evidence>
<accession>F8L3X5</accession>
<dbReference type="eggNOG" id="COG0087">
    <property type="taxonomic scope" value="Bacteria"/>
</dbReference>
<organism evidence="10 11">
    <name type="scientific">Simkania negevensis (strain ATCC VR-1471 / DSM 27360 / Z)</name>
    <dbReference type="NCBI Taxonomy" id="331113"/>
    <lineage>
        <taxon>Bacteria</taxon>
        <taxon>Pseudomonadati</taxon>
        <taxon>Chlamydiota</taxon>
        <taxon>Chlamydiia</taxon>
        <taxon>Parachlamydiales</taxon>
        <taxon>Simkaniaceae</taxon>
        <taxon>Simkania</taxon>
    </lineage>
</organism>
<dbReference type="GO" id="GO:0006412">
    <property type="term" value="P:translation"/>
    <property type="evidence" value="ECO:0007669"/>
    <property type="project" value="UniProtKB-UniRule"/>
</dbReference>
<name>F8L3X5_SIMNZ</name>
<protein>
    <recommendedName>
        <fullName evidence="6 7">Large ribosomal subunit protein uL3</fullName>
    </recommendedName>
</protein>
<keyword evidence="5 7" id="KW-0687">Ribonucleoprotein</keyword>
<dbReference type="NCBIfam" id="TIGR03625">
    <property type="entry name" value="L3_bact"/>
    <property type="match status" value="1"/>
</dbReference>
<dbReference type="FunFam" id="3.30.160.810:FF:000001">
    <property type="entry name" value="50S ribosomal protein L3"/>
    <property type="match status" value="1"/>
</dbReference>
<evidence type="ECO:0000256" key="9">
    <source>
        <dbReference type="RuleBase" id="RU003906"/>
    </source>
</evidence>
<sequence>MSLNLLGKKKGMTRVFDENGNLIVCTVIEAEPNVVVQLKNQEKDGYQAIQLGGIKVPDSKKKNITKPLVGHFAKAKVEPRRHLLESHVENLEEFEVGKEIGLEYFSDTEFVDVIGTSKGKGFQGVIKRHGFAGGPAAHGSGFHRTAGSTGMRSTPGRCLPGRRMAGHMGSKRVASMNLKIVKIDAEKHVLLVKGAVPGSRNSLVYIRKSIKKKHK</sequence>
<evidence type="ECO:0000313" key="10">
    <source>
        <dbReference type="EMBL" id="CCB90005.1"/>
    </source>
</evidence>
<dbReference type="FunFam" id="2.40.30.10:FF:000004">
    <property type="entry name" value="50S ribosomal protein L3"/>
    <property type="match status" value="1"/>
</dbReference>
<evidence type="ECO:0000256" key="3">
    <source>
        <dbReference type="ARBA" id="ARBA00022884"/>
    </source>
</evidence>
<dbReference type="PROSITE" id="PS00474">
    <property type="entry name" value="RIBOSOMAL_L3"/>
    <property type="match status" value="1"/>
</dbReference>
<evidence type="ECO:0000256" key="8">
    <source>
        <dbReference type="RuleBase" id="RU003905"/>
    </source>
</evidence>